<dbReference type="Gramene" id="ONIVA07G00780.2">
    <property type="protein sequence ID" value="ONIVA07G00780.2"/>
    <property type="gene ID" value="ONIVA07G00780"/>
</dbReference>
<dbReference type="AlphaFoldDB" id="A0A0E0HWA9"/>
<reference evidence="1" key="2">
    <citation type="submission" date="2018-04" db="EMBL/GenBank/DDBJ databases">
        <title>OnivRS2 (Oryza nivara Reference Sequence Version 2).</title>
        <authorList>
            <person name="Zhang J."/>
            <person name="Kudrna D."/>
            <person name="Lee S."/>
            <person name="Talag J."/>
            <person name="Rajasekar S."/>
            <person name="Welchert J."/>
            <person name="Hsing Y.-I."/>
            <person name="Wing R.A."/>
        </authorList>
    </citation>
    <scope>NUCLEOTIDE SEQUENCE [LARGE SCALE GENOMIC DNA]</scope>
    <source>
        <strain evidence="1">SL10</strain>
    </source>
</reference>
<sequence>MATPSSAAAAAGGTVAAWGFFGSVGVNSGSGMSPLRYSMTWFILGLDLANGCEHKSPSFSTRHASFMLQFPCSLLSIVSTIDPFCQCSSTQSTNINRSPCAFCLTGLCPQVISRRNVPNANTSVRGDGLPVRTNSGARFSHFDGSQGYINLCGSCIILNPHLHHVTANKRQVLEHTIFVIIEASIPGLHRVETINVDANMVVTDVLELTVLDGVKLNCEYMVACVAVVLRVGETLVCGDKEGHAICTFVRNSREDAEDEEDWNSSYLDKCKQILWSHLPDKMSGVIVPKLFPDHGYCATYGSTPSLCIIASKLEFRVAGVNSGSGASPSRYCMTCRMIGLAPGIGCEHISPSACLIDVVDAVQLRVHCLWQRTLVPVLENPVNQHLSAVVRTVADRPPATGDLKKERAEGEHVGERGCLSCACQLWGYESHGSNQEHVACFDVTVDDNLVPLLMEYPTLLEFSDTVDVDSNMVVIDIVELIILVRVELDSEEMVCWIAVVVVIYKAKGLLKDPLKSEQE</sequence>
<organism evidence="1">
    <name type="scientific">Oryza nivara</name>
    <name type="common">Indian wild rice</name>
    <name type="synonym">Oryza sativa f. spontanea</name>
    <dbReference type="NCBI Taxonomy" id="4536"/>
    <lineage>
        <taxon>Eukaryota</taxon>
        <taxon>Viridiplantae</taxon>
        <taxon>Streptophyta</taxon>
        <taxon>Embryophyta</taxon>
        <taxon>Tracheophyta</taxon>
        <taxon>Spermatophyta</taxon>
        <taxon>Magnoliopsida</taxon>
        <taxon>Liliopsida</taxon>
        <taxon>Poales</taxon>
        <taxon>Poaceae</taxon>
        <taxon>BOP clade</taxon>
        <taxon>Oryzoideae</taxon>
        <taxon>Oryzeae</taxon>
        <taxon>Oryzinae</taxon>
        <taxon>Oryza</taxon>
    </lineage>
</organism>
<keyword evidence="2" id="KW-1185">Reference proteome</keyword>
<evidence type="ECO:0000313" key="1">
    <source>
        <dbReference type="EnsemblPlants" id="ONIVA07G00780.2"/>
    </source>
</evidence>
<dbReference type="Proteomes" id="UP000006591">
    <property type="component" value="Chromosome 7"/>
</dbReference>
<name>A0A0E0HWA9_ORYNI</name>
<reference evidence="1" key="1">
    <citation type="submission" date="2015-04" db="UniProtKB">
        <authorList>
            <consortium name="EnsemblPlants"/>
        </authorList>
    </citation>
    <scope>IDENTIFICATION</scope>
    <source>
        <strain evidence="1">SL10</strain>
    </source>
</reference>
<dbReference type="HOGENOM" id="CLU_525199_0_0_1"/>
<proteinExistence type="predicted"/>
<protein>
    <submittedName>
        <fullName evidence="1">Uncharacterized protein</fullName>
    </submittedName>
</protein>
<dbReference type="EnsemblPlants" id="ONIVA07G00780.2">
    <property type="protein sequence ID" value="ONIVA07G00780.2"/>
    <property type="gene ID" value="ONIVA07G00780"/>
</dbReference>
<evidence type="ECO:0000313" key="2">
    <source>
        <dbReference type="Proteomes" id="UP000006591"/>
    </source>
</evidence>
<accession>A0A0E0HWA9</accession>